<dbReference type="RefSeq" id="WP_055300774.1">
    <property type="nucleotide sequence ID" value="NZ_CYYR01000001.1"/>
</dbReference>
<accession>A0A173W9B2</accession>
<evidence type="ECO:0000256" key="1">
    <source>
        <dbReference type="SAM" id="Phobius"/>
    </source>
</evidence>
<evidence type="ECO:0000313" key="2">
    <source>
        <dbReference type="EMBL" id="CUN36119.1"/>
    </source>
</evidence>
<feature type="transmembrane region" description="Helical" evidence="1">
    <location>
        <begin position="21"/>
        <end position="39"/>
    </location>
</feature>
<proteinExistence type="predicted"/>
<dbReference type="EMBL" id="CYYR01000001">
    <property type="protein sequence ID" value="CUN36119.1"/>
    <property type="molecule type" value="Genomic_DNA"/>
</dbReference>
<keyword evidence="1" id="KW-1133">Transmembrane helix</keyword>
<feature type="transmembrane region" description="Helical" evidence="1">
    <location>
        <begin position="163"/>
        <end position="185"/>
    </location>
</feature>
<protein>
    <recommendedName>
        <fullName evidence="4">DUF2975 domain-containing protein</fullName>
    </recommendedName>
</protein>
<evidence type="ECO:0008006" key="4">
    <source>
        <dbReference type="Google" id="ProtNLM"/>
    </source>
</evidence>
<dbReference type="AlphaFoldDB" id="A0A173W9B2"/>
<keyword evidence="1" id="KW-0472">Membrane</keyword>
<evidence type="ECO:0000313" key="3">
    <source>
        <dbReference type="Proteomes" id="UP000095395"/>
    </source>
</evidence>
<reference evidence="2 3" key="1">
    <citation type="submission" date="2015-09" db="EMBL/GenBank/DDBJ databases">
        <authorList>
            <consortium name="Pathogen Informatics"/>
        </authorList>
    </citation>
    <scope>NUCLEOTIDE SEQUENCE [LARGE SCALE GENOMIC DNA]</scope>
    <source>
        <strain evidence="2 3">2789STDY5608835</strain>
    </source>
</reference>
<keyword evidence="1" id="KW-0812">Transmembrane</keyword>
<name>A0A173W9B2_9FIRM</name>
<organism evidence="2 3">
    <name type="scientific">Roseburia inulinivorans</name>
    <dbReference type="NCBI Taxonomy" id="360807"/>
    <lineage>
        <taxon>Bacteria</taxon>
        <taxon>Bacillati</taxon>
        <taxon>Bacillota</taxon>
        <taxon>Clostridia</taxon>
        <taxon>Lachnospirales</taxon>
        <taxon>Lachnospiraceae</taxon>
        <taxon>Roseburia</taxon>
    </lineage>
</organism>
<feature type="transmembrane region" description="Helical" evidence="1">
    <location>
        <begin position="121"/>
        <end position="143"/>
    </location>
</feature>
<sequence>MDKKSAELLKKMCSILEIVRWSCLISEVLLIGLFLIFVSDKGIYNTIFGSIRIDYLQLIFKNDLALNKDKMSGWLPLLFLSIAVWVFIIYKSVKTVEEICSFTIINHSPFDRTVSDYITRLAKYIFAGGIVYNIINVCRIIYFKQIINFDVLLNTDYVTQIDFAFHPKISFLIVAALIYLLSFIFRYGQELQQLSDETL</sequence>
<feature type="transmembrane region" description="Helical" evidence="1">
    <location>
        <begin position="71"/>
        <end position="90"/>
    </location>
</feature>
<dbReference type="Proteomes" id="UP000095395">
    <property type="component" value="Unassembled WGS sequence"/>
</dbReference>
<gene>
    <name evidence="2" type="ORF">ERS852392_00094</name>
</gene>